<feature type="compositionally biased region" description="Basic and acidic residues" evidence="1">
    <location>
        <begin position="1"/>
        <end position="28"/>
    </location>
</feature>
<evidence type="ECO:0000313" key="2">
    <source>
        <dbReference type="EMBL" id="MER7187984.1"/>
    </source>
</evidence>
<comment type="caution">
    <text evidence="2">The sequence shown here is derived from an EMBL/GenBank/DDBJ whole genome shotgun (WGS) entry which is preliminary data.</text>
</comment>
<reference evidence="2 3" key="1">
    <citation type="submission" date="2024-06" db="EMBL/GenBank/DDBJ databases">
        <title>The Natural Products Discovery Center: Release of the First 8490 Sequenced Strains for Exploring Actinobacteria Biosynthetic Diversity.</title>
        <authorList>
            <person name="Kalkreuter E."/>
            <person name="Kautsar S.A."/>
            <person name="Yang D."/>
            <person name="Bader C.D."/>
            <person name="Teijaro C.N."/>
            <person name="Fluegel L."/>
            <person name="Davis C.M."/>
            <person name="Simpson J.R."/>
            <person name="Lauterbach L."/>
            <person name="Steele A.D."/>
            <person name="Gui C."/>
            <person name="Meng S."/>
            <person name="Li G."/>
            <person name="Viehrig K."/>
            <person name="Ye F."/>
            <person name="Su P."/>
            <person name="Kiefer A.F."/>
            <person name="Nichols A."/>
            <person name="Cepeda A.J."/>
            <person name="Yan W."/>
            <person name="Fan B."/>
            <person name="Jiang Y."/>
            <person name="Adhikari A."/>
            <person name="Zheng C.-J."/>
            <person name="Schuster L."/>
            <person name="Cowan T.M."/>
            <person name="Smanski M.J."/>
            <person name="Chevrette M.G."/>
            <person name="De Carvalho L.P.S."/>
            <person name="Shen B."/>
        </authorList>
    </citation>
    <scope>NUCLEOTIDE SEQUENCE [LARGE SCALE GENOMIC DNA]</scope>
    <source>
        <strain evidence="2 3">NPDC000234</strain>
    </source>
</reference>
<proteinExistence type="predicted"/>
<sequence>MAPGNRLRDRVTASDRDGARFRSADRGTRGTQQGRVRPGRRDRTHAGACTDARGRARYGRGA</sequence>
<dbReference type="RefSeq" id="WP_350792748.1">
    <property type="nucleotide sequence ID" value="NZ_JBEPEK010000988.1"/>
</dbReference>
<evidence type="ECO:0000256" key="1">
    <source>
        <dbReference type="SAM" id="MobiDB-lite"/>
    </source>
</evidence>
<dbReference type="EMBL" id="JBEPEK010000988">
    <property type="protein sequence ID" value="MER7187984.1"/>
    <property type="molecule type" value="Genomic_DNA"/>
</dbReference>
<feature type="non-terminal residue" evidence="2">
    <location>
        <position position="62"/>
    </location>
</feature>
<accession>A0ABV1XG14</accession>
<evidence type="ECO:0000313" key="3">
    <source>
        <dbReference type="Proteomes" id="UP001474181"/>
    </source>
</evidence>
<gene>
    <name evidence="2" type="ORF">ABT404_52485</name>
</gene>
<name>A0ABV1XG14_9ACTN</name>
<organism evidence="2 3">
    <name type="scientific">Streptomyces hyaluromycini</name>
    <dbReference type="NCBI Taxonomy" id="1377993"/>
    <lineage>
        <taxon>Bacteria</taxon>
        <taxon>Bacillati</taxon>
        <taxon>Actinomycetota</taxon>
        <taxon>Actinomycetes</taxon>
        <taxon>Kitasatosporales</taxon>
        <taxon>Streptomycetaceae</taxon>
        <taxon>Streptomyces</taxon>
    </lineage>
</organism>
<dbReference type="Proteomes" id="UP001474181">
    <property type="component" value="Unassembled WGS sequence"/>
</dbReference>
<protein>
    <submittedName>
        <fullName evidence="2">Uncharacterized protein</fullName>
    </submittedName>
</protein>
<feature type="region of interest" description="Disordered" evidence="1">
    <location>
        <begin position="1"/>
        <end position="62"/>
    </location>
</feature>
<keyword evidence="3" id="KW-1185">Reference proteome</keyword>